<dbReference type="PANTHER" id="PTHR13468">
    <property type="entry name" value="DEK PROTEIN"/>
    <property type="match status" value="1"/>
</dbReference>
<evidence type="ECO:0000313" key="9">
    <source>
        <dbReference type="EMBL" id="KAK9120152.1"/>
    </source>
</evidence>
<evidence type="ECO:0000313" key="10">
    <source>
        <dbReference type="Proteomes" id="UP001419268"/>
    </source>
</evidence>
<accession>A0AAP0ISZ0</accession>
<keyword evidence="5" id="KW-0804">Transcription</keyword>
<evidence type="ECO:0000256" key="7">
    <source>
        <dbReference type="SAM" id="MobiDB-lite"/>
    </source>
</evidence>
<dbReference type="GO" id="GO:2000779">
    <property type="term" value="P:regulation of double-strand break repair"/>
    <property type="evidence" value="ECO:0007669"/>
    <property type="project" value="TreeGrafter"/>
</dbReference>
<evidence type="ECO:0000256" key="3">
    <source>
        <dbReference type="ARBA" id="ARBA00023015"/>
    </source>
</evidence>
<evidence type="ECO:0000256" key="6">
    <source>
        <dbReference type="ARBA" id="ARBA00023242"/>
    </source>
</evidence>
<dbReference type="FunFam" id="1.10.10.60:FF:000220">
    <property type="entry name" value="DEK domain-containing chromatin associated protein"/>
    <property type="match status" value="1"/>
</dbReference>
<feature type="compositionally biased region" description="Acidic residues" evidence="7">
    <location>
        <begin position="470"/>
        <end position="497"/>
    </location>
</feature>
<name>A0AAP0ISZ0_9MAGN</name>
<dbReference type="Pfam" id="PF08766">
    <property type="entry name" value="DEK_C"/>
    <property type="match status" value="1"/>
</dbReference>
<dbReference type="PROSITE" id="PS51998">
    <property type="entry name" value="DEK_C"/>
    <property type="match status" value="1"/>
</dbReference>
<evidence type="ECO:0000256" key="4">
    <source>
        <dbReference type="ARBA" id="ARBA00023125"/>
    </source>
</evidence>
<dbReference type="GO" id="GO:0006325">
    <property type="term" value="P:chromatin organization"/>
    <property type="evidence" value="ECO:0007669"/>
    <property type="project" value="UniProtKB-KW"/>
</dbReference>
<feature type="region of interest" description="Disordered" evidence="7">
    <location>
        <begin position="1"/>
        <end position="77"/>
    </location>
</feature>
<evidence type="ECO:0000256" key="1">
    <source>
        <dbReference type="ARBA" id="ARBA00004604"/>
    </source>
</evidence>
<dbReference type="GO" id="GO:0042393">
    <property type="term" value="F:histone binding"/>
    <property type="evidence" value="ECO:0007669"/>
    <property type="project" value="TreeGrafter"/>
</dbReference>
<evidence type="ECO:0000256" key="2">
    <source>
        <dbReference type="ARBA" id="ARBA00022853"/>
    </source>
</evidence>
<dbReference type="GO" id="GO:0005730">
    <property type="term" value="C:nucleolus"/>
    <property type="evidence" value="ECO:0007669"/>
    <property type="project" value="UniProtKB-SubCell"/>
</dbReference>
<feature type="compositionally biased region" description="Basic and acidic residues" evidence="7">
    <location>
        <begin position="25"/>
        <end position="43"/>
    </location>
</feature>
<dbReference type="GO" id="GO:0003677">
    <property type="term" value="F:DNA binding"/>
    <property type="evidence" value="ECO:0007669"/>
    <property type="project" value="UniProtKB-KW"/>
</dbReference>
<reference evidence="9 10" key="1">
    <citation type="submission" date="2024-01" db="EMBL/GenBank/DDBJ databases">
        <title>Genome assemblies of Stephania.</title>
        <authorList>
            <person name="Yang L."/>
        </authorList>
    </citation>
    <scope>NUCLEOTIDE SEQUENCE [LARGE SCALE GENOMIC DNA]</scope>
    <source>
        <strain evidence="9">JXDWG</strain>
        <tissue evidence="9">Leaf</tissue>
    </source>
</reference>
<feature type="region of interest" description="Disordered" evidence="7">
    <location>
        <begin position="206"/>
        <end position="419"/>
    </location>
</feature>
<dbReference type="Gene3D" id="1.10.10.60">
    <property type="entry name" value="Homeodomain-like"/>
    <property type="match status" value="1"/>
</dbReference>
<dbReference type="SUPFAM" id="SSF109715">
    <property type="entry name" value="DEK C-terminal domain"/>
    <property type="match status" value="1"/>
</dbReference>
<feature type="compositionally biased region" description="Basic and acidic residues" evidence="7">
    <location>
        <begin position="61"/>
        <end position="77"/>
    </location>
</feature>
<dbReference type="PANTHER" id="PTHR13468:SF1">
    <property type="entry name" value="PROTEIN DEK"/>
    <property type="match status" value="1"/>
</dbReference>
<dbReference type="EMBL" id="JBBNAG010000007">
    <property type="protein sequence ID" value="KAK9120152.1"/>
    <property type="molecule type" value="Genomic_DNA"/>
</dbReference>
<sequence length="497" mass="55245">MRRRARAKAKAKGREERRLRKARKRDGGDGESKDSVEGADSEKKRRKRGSVVREPVTPIDRPSRERKTVERYSEPTPERLSAVKGVSIVKGSGTQLKDIPNVAFKMSKRKADDNMHMLHSILFGKKTKPQTLKRNISQFSGFVWIENEEKQRAKTKEKIDKCVKEKLLDFCDLLDIPVSKATTKKEELSAKLLEFLESPHATTEISLAEKEEKKKRKRTPVSSRKLAGSAKKGKQSGDAEPERKESSKVEDEVEHADDRSDTEADSNHDKEQSEESDGDAGESDKGEDEIKDKPDDSKKSAGKKTMKDSDVKPRVKKDAPVKSVLSPAKSKKSSTPASKKGSGEGDKASSAPSKSKGSKDNKQRKGDKKNEKGSASSSKEKTSGKKRSKKSEGKPALEERGKGKAAAKPKAEPSREEMHAAVSDILKEVDFNTATLTDIIRQLGTHFDMDLMHKKAEVKSIIEEVINNMTDEEDEEEEKSEEAGDDAEEADKDDDDE</sequence>
<gene>
    <name evidence="9" type="ORF">Scep_018245</name>
</gene>
<keyword evidence="10" id="KW-1185">Reference proteome</keyword>
<organism evidence="9 10">
    <name type="scientific">Stephania cephalantha</name>
    <dbReference type="NCBI Taxonomy" id="152367"/>
    <lineage>
        <taxon>Eukaryota</taxon>
        <taxon>Viridiplantae</taxon>
        <taxon>Streptophyta</taxon>
        <taxon>Embryophyta</taxon>
        <taxon>Tracheophyta</taxon>
        <taxon>Spermatophyta</taxon>
        <taxon>Magnoliopsida</taxon>
        <taxon>Ranunculales</taxon>
        <taxon>Menispermaceae</taxon>
        <taxon>Menispermoideae</taxon>
        <taxon>Cissampelideae</taxon>
        <taxon>Stephania</taxon>
    </lineage>
</organism>
<feature type="domain" description="DEK-C" evidence="8">
    <location>
        <begin position="412"/>
        <end position="467"/>
    </location>
</feature>
<dbReference type="Proteomes" id="UP001419268">
    <property type="component" value="Unassembled WGS sequence"/>
</dbReference>
<feature type="compositionally biased region" description="Basic and acidic residues" evidence="7">
    <location>
        <begin position="235"/>
        <end position="273"/>
    </location>
</feature>
<keyword evidence="2" id="KW-0156">Chromatin regulator</keyword>
<feature type="compositionally biased region" description="Basic and acidic residues" evidence="7">
    <location>
        <begin position="282"/>
        <end position="320"/>
    </location>
</feature>
<dbReference type="InterPro" id="IPR044198">
    <property type="entry name" value="DEK"/>
</dbReference>
<evidence type="ECO:0000256" key="5">
    <source>
        <dbReference type="ARBA" id="ARBA00023163"/>
    </source>
</evidence>
<dbReference type="InterPro" id="IPR014876">
    <property type="entry name" value="DEK_C"/>
</dbReference>
<feature type="compositionally biased region" description="Basic and acidic residues" evidence="7">
    <location>
        <begin position="390"/>
        <end position="402"/>
    </location>
</feature>
<proteinExistence type="predicted"/>
<protein>
    <recommendedName>
        <fullName evidence="8">DEK-C domain-containing protein</fullName>
    </recommendedName>
</protein>
<dbReference type="AlphaFoldDB" id="A0AAP0ISZ0"/>
<comment type="subcellular location">
    <subcellularLocation>
        <location evidence="1">Nucleus</location>
        <location evidence="1">Nucleolus</location>
    </subcellularLocation>
</comment>
<comment type="caution">
    <text evidence="9">The sequence shown here is derived from an EMBL/GenBank/DDBJ whole genome shotgun (WGS) entry which is preliminary data.</text>
</comment>
<keyword evidence="6" id="KW-0539">Nucleus</keyword>
<feature type="region of interest" description="Disordered" evidence="7">
    <location>
        <begin position="468"/>
        <end position="497"/>
    </location>
</feature>
<feature type="compositionally biased region" description="Basic and acidic residues" evidence="7">
    <location>
        <begin position="357"/>
        <end position="383"/>
    </location>
</feature>
<feature type="compositionally biased region" description="Basic residues" evidence="7">
    <location>
        <begin position="1"/>
        <end position="11"/>
    </location>
</feature>
<keyword evidence="4" id="KW-0238">DNA-binding</keyword>
<keyword evidence="3" id="KW-0805">Transcription regulation</keyword>
<evidence type="ECO:0000259" key="8">
    <source>
        <dbReference type="PROSITE" id="PS51998"/>
    </source>
</evidence>
<feature type="compositionally biased region" description="Basic and acidic residues" evidence="7">
    <location>
        <begin position="409"/>
        <end position="419"/>
    </location>
</feature>